<reference evidence="2" key="1">
    <citation type="journal article" date="2014" name="Int. J. Syst. Evol. Microbiol.">
        <title>Complete genome sequence of Corynebacterium casei LMG S-19264T (=DSM 44701T), isolated from a smear-ripened cheese.</title>
        <authorList>
            <consortium name="US DOE Joint Genome Institute (JGI-PGF)"/>
            <person name="Walter F."/>
            <person name="Albersmeier A."/>
            <person name="Kalinowski J."/>
            <person name="Ruckert C."/>
        </authorList>
    </citation>
    <scope>NUCLEOTIDE SEQUENCE</scope>
    <source>
        <strain evidence="2">JCM 30804</strain>
    </source>
</reference>
<evidence type="ECO:0000313" key="3">
    <source>
        <dbReference type="Proteomes" id="UP000613743"/>
    </source>
</evidence>
<keyword evidence="1" id="KW-0472">Membrane</keyword>
<protein>
    <submittedName>
        <fullName evidence="2">Uncharacterized protein</fullName>
    </submittedName>
</protein>
<feature type="transmembrane region" description="Helical" evidence="1">
    <location>
        <begin position="98"/>
        <end position="117"/>
    </location>
</feature>
<keyword evidence="1" id="KW-0812">Transmembrane</keyword>
<dbReference type="Proteomes" id="UP000613743">
    <property type="component" value="Unassembled WGS sequence"/>
</dbReference>
<sequence length="120" mass="13254">MFGTVAGAQSVLPKAQVMMEKPSVTNFGFMDTINDGMSTGLDWWMKYEQIAAMKDAGTLGRKQMDDTVQAQTPQVIEVQRPVQQQKNLYQQAADGLKVATGSYLGIGLLLLVGVWWISRK</sequence>
<dbReference type="AlphaFoldDB" id="A0A917JTI2"/>
<dbReference type="RefSeq" id="WP_188921237.1">
    <property type="nucleotide sequence ID" value="NZ_BMPZ01000006.1"/>
</dbReference>
<evidence type="ECO:0000256" key="1">
    <source>
        <dbReference type="SAM" id="Phobius"/>
    </source>
</evidence>
<comment type="caution">
    <text evidence="2">The sequence shown here is derived from an EMBL/GenBank/DDBJ whole genome shotgun (WGS) entry which is preliminary data.</text>
</comment>
<keyword evidence="1" id="KW-1133">Transmembrane helix</keyword>
<dbReference type="EMBL" id="BMPZ01000006">
    <property type="protein sequence ID" value="GGI85903.1"/>
    <property type="molecule type" value="Genomic_DNA"/>
</dbReference>
<accession>A0A917JTI2</accession>
<name>A0A917JTI2_9GAMM</name>
<proteinExistence type="predicted"/>
<gene>
    <name evidence="2" type="ORF">GCM10009332_24020</name>
</gene>
<reference evidence="2" key="2">
    <citation type="submission" date="2020-09" db="EMBL/GenBank/DDBJ databases">
        <authorList>
            <person name="Sun Q."/>
            <person name="Ohkuma M."/>
        </authorList>
    </citation>
    <scope>NUCLEOTIDE SEQUENCE</scope>
    <source>
        <strain evidence="2">JCM 30804</strain>
    </source>
</reference>
<keyword evidence="3" id="KW-1185">Reference proteome</keyword>
<evidence type="ECO:0000313" key="2">
    <source>
        <dbReference type="EMBL" id="GGI85903.1"/>
    </source>
</evidence>
<organism evidence="2 3">
    <name type="scientific">Shewanella gelidii</name>
    <dbReference type="NCBI Taxonomy" id="1642821"/>
    <lineage>
        <taxon>Bacteria</taxon>
        <taxon>Pseudomonadati</taxon>
        <taxon>Pseudomonadota</taxon>
        <taxon>Gammaproteobacteria</taxon>
        <taxon>Alteromonadales</taxon>
        <taxon>Shewanellaceae</taxon>
        <taxon>Shewanella</taxon>
    </lineage>
</organism>